<dbReference type="SUPFAM" id="SSF47598">
    <property type="entry name" value="Ribbon-helix-helix"/>
    <property type="match status" value="1"/>
</dbReference>
<dbReference type="GO" id="GO:0006355">
    <property type="term" value="P:regulation of DNA-templated transcription"/>
    <property type="evidence" value="ECO:0007669"/>
    <property type="project" value="InterPro"/>
</dbReference>
<dbReference type="EMBL" id="DVLP01000321">
    <property type="protein sequence ID" value="HIT76089.1"/>
    <property type="molecule type" value="Genomic_DNA"/>
</dbReference>
<reference evidence="2" key="2">
    <citation type="journal article" date="2021" name="PeerJ">
        <title>Extensive microbial diversity within the chicken gut microbiome revealed by metagenomics and culture.</title>
        <authorList>
            <person name="Gilroy R."/>
            <person name="Ravi A."/>
            <person name="Getino M."/>
            <person name="Pursley I."/>
            <person name="Horton D.L."/>
            <person name="Alikhan N.F."/>
            <person name="Baker D."/>
            <person name="Gharbi K."/>
            <person name="Hall N."/>
            <person name="Watson M."/>
            <person name="Adriaenssens E.M."/>
            <person name="Foster-Nyarko E."/>
            <person name="Jarju S."/>
            <person name="Secka A."/>
            <person name="Antonio M."/>
            <person name="Oren A."/>
            <person name="Chaudhuri R.R."/>
            <person name="La Ragione R."/>
            <person name="Hildebrand F."/>
            <person name="Pallen M.J."/>
        </authorList>
    </citation>
    <scope>NUCLEOTIDE SEQUENCE</scope>
    <source>
        <strain evidence="2">ChiGjej1B1-24693</strain>
    </source>
</reference>
<dbReference type="Proteomes" id="UP000886842">
    <property type="component" value="Unassembled WGS sequence"/>
</dbReference>
<dbReference type="InterPro" id="IPR053853">
    <property type="entry name" value="FitA-like_RHH"/>
</dbReference>
<dbReference type="Pfam" id="PF22513">
    <property type="entry name" value="FitA-like_RHH"/>
    <property type="match status" value="1"/>
</dbReference>
<organism evidence="2 3">
    <name type="scientific">Candidatus Avipropionibacterium avicola</name>
    <dbReference type="NCBI Taxonomy" id="2840701"/>
    <lineage>
        <taxon>Bacteria</taxon>
        <taxon>Bacillati</taxon>
        <taxon>Actinomycetota</taxon>
        <taxon>Actinomycetes</taxon>
        <taxon>Propionibacteriales</taxon>
        <taxon>Propionibacteriaceae</taxon>
        <taxon>Propionibacteriaceae incertae sedis</taxon>
        <taxon>Candidatus Avipropionibacterium</taxon>
    </lineage>
</organism>
<keyword evidence="2" id="KW-0238">DNA-binding</keyword>
<dbReference type="GO" id="GO:0003677">
    <property type="term" value="F:DNA binding"/>
    <property type="evidence" value="ECO:0007669"/>
    <property type="project" value="UniProtKB-KW"/>
</dbReference>
<dbReference type="AlphaFoldDB" id="A0A9D1GZ12"/>
<comment type="caution">
    <text evidence="2">The sequence shown here is derived from an EMBL/GenBank/DDBJ whole genome shotgun (WGS) entry which is preliminary data.</text>
</comment>
<evidence type="ECO:0000313" key="3">
    <source>
        <dbReference type="Proteomes" id="UP000886842"/>
    </source>
</evidence>
<dbReference type="InterPro" id="IPR010985">
    <property type="entry name" value="Ribbon_hlx_hlx"/>
</dbReference>
<name>A0A9D1GZ12_9ACTN</name>
<proteinExistence type="predicted"/>
<evidence type="ECO:0000313" key="2">
    <source>
        <dbReference type="EMBL" id="HIT76089.1"/>
    </source>
</evidence>
<reference evidence="2" key="1">
    <citation type="submission" date="2020-10" db="EMBL/GenBank/DDBJ databases">
        <authorList>
            <person name="Gilroy R."/>
        </authorList>
    </citation>
    <scope>NUCLEOTIDE SEQUENCE</scope>
    <source>
        <strain evidence="2">ChiGjej1B1-24693</strain>
    </source>
</reference>
<gene>
    <name evidence="2" type="ORF">IAA98_10920</name>
</gene>
<accession>A0A9D1GZ12</accession>
<dbReference type="InterPro" id="IPR013321">
    <property type="entry name" value="Arc_rbn_hlx_hlx"/>
</dbReference>
<feature type="domain" description="Antitoxin FitA-like ribbon-helix-helix" evidence="1">
    <location>
        <begin position="3"/>
        <end position="40"/>
    </location>
</feature>
<protein>
    <submittedName>
        <fullName evidence="2">Arc family DNA-binding protein</fullName>
    </submittedName>
</protein>
<evidence type="ECO:0000259" key="1">
    <source>
        <dbReference type="Pfam" id="PF22513"/>
    </source>
</evidence>
<dbReference type="Gene3D" id="1.10.1220.10">
    <property type="entry name" value="Met repressor-like"/>
    <property type="match status" value="1"/>
</dbReference>
<sequence length="82" mass="8987">MSAITIRKLPDETKRRLRIRAAANGRSMESEARDILTSALDHGHRVDLTWVEELIAAGTEAGGVELELPDDDEATAADFSPR</sequence>